<proteinExistence type="predicted"/>
<dbReference type="EMBL" id="CABPRV010000003">
    <property type="protein sequence ID" value="VVD87780.1"/>
    <property type="molecule type" value="Genomic_DNA"/>
</dbReference>
<dbReference type="RefSeq" id="WP_150720655.1">
    <property type="nucleotide sequence ID" value="NZ_CABPRV010000003.1"/>
</dbReference>
<comment type="caution">
    <text evidence="2">The sequence shown here is derived from an EMBL/GenBank/DDBJ whole genome shotgun (WGS) entry which is preliminary data.</text>
</comment>
<name>A0ABY6VTX6_9BURK</name>
<protein>
    <submittedName>
        <fullName evidence="2">Uncharacterized protein</fullName>
    </submittedName>
</protein>
<feature type="compositionally biased region" description="Polar residues" evidence="1">
    <location>
        <begin position="1"/>
        <end position="19"/>
    </location>
</feature>
<gene>
    <name evidence="2" type="ORF">PCA20602_01460</name>
</gene>
<dbReference type="Proteomes" id="UP000366065">
    <property type="component" value="Unassembled WGS sequence"/>
</dbReference>
<feature type="region of interest" description="Disordered" evidence="1">
    <location>
        <begin position="1"/>
        <end position="61"/>
    </location>
</feature>
<keyword evidence="3" id="KW-1185">Reference proteome</keyword>
<reference evidence="2 3" key="1">
    <citation type="submission" date="2019-08" db="EMBL/GenBank/DDBJ databases">
        <authorList>
            <person name="Peeters C."/>
        </authorList>
    </citation>
    <scope>NUCLEOTIDE SEQUENCE [LARGE SCALE GENOMIC DNA]</scope>
    <source>
        <strain evidence="2 3">LMG 20602</strain>
    </source>
</reference>
<evidence type="ECO:0000313" key="3">
    <source>
        <dbReference type="Proteomes" id="UP000366065"/>
    </source>
</evidence>
<accession>A0ABY6VTX6</accession>
<organism evidence="2 3">
    <name type="scientific">Pandoraea capi</name>
    <dbReference type="NCBI Taxonomy" id="2508286"/>
    <lineage>
        <taxon>Bacteria</taxon>
        <taxon>Pseudomonadati</taxon>
        <taxon>Pseudomonadota</taxon>
        <taxon>Betaproteobacteria</taxon>
        <taxon>Burkholderiales</taxon>
        <taxon>Burkholderiaceae</taxon>
        <taxon>Pandoraea</taxon>
    </lineage>
</organism>
<evidence type="ECO:0000313" key="2">
    <source>
        <dbReference type="EMBL" id="VVD87780.1"/>
    </source>
</evidence>
<evidence type="ECO:0000256" key="1">
    <source>
        <dbReference type="SAM" id="MobiDB-lite"/>
    </source>
</evidence>
<sequence>MESQISSNRNVASAAQTVALQGESESTRADSTKMGNDLSSVAHGAADSMANPPASSGPVAATTLRPLMTSGNVDKAAKDLWAAVCTGYKREHDAKTPASFHTLSASEKRLIVKRAVDEVFKMDRLRIDGYFNRLTANEDVKPYLKGSISQATRAAAEKLDKDDERFYDKRVYLIGRIDKYGMVFTAETWEMENAKSDLWDEVRNAVSEKQSITVPESFLLLNHEDRRKVVKLTVNWVFSPVNDETGVWFDRFTENTTMQPYLRKTVPQKTYDEVARLSALHRVIDGIKEYGMLEP</sequence>